<evidence type="ECO:0000313" key="1">
    <source>
        <dbReference type="EMBL" id="JAH10639.1"/>
    </source>
</evidence>
<reference evidence="1" key="1">
    <citation type="submission" date="2014-11" db="EMBL/GenBank/DDBJ databases">
        <authorList>
            <person name="Amaro Gonzalez C."/>
        </authorList>
    </citation>
    <scope>NUCLEOTIDE SEQUENCE</scope>
</reference>
<proteinExistence type="predicted"/>
<organism evidence="1">
    <name type="scientific">Anguilla anguilla</name>
    <name type="common">European freshwater eel</name>
    <name type="synonym">Muraena anguilla</name>
    <dbReference type="NCBI Taxonomy" id="7936"/>
    <lineage>
        <taxon>Eukaryota</taxon>
        <taxon>Metazoa</taxon>
        <taxon>Chordata</taxon>
        <taxon>Craniata</taxon>
        <taxon>Vertebrata</taxon>
        <taxon>Euteleostomi</taxon>
        <taxon>Actinopterygii</taxon>
        <taxon>Neopterygii</taxon>
        <taxon>Teleostei</taxon>
        <taxon>Anguilliformes</taxon>
        <taxon>Anguillidae</taxon>
        <taxon>Anguilla</taxon>
    </lineage>
</organism>
<dbReference type="EMBL" id="GBXM01097938">
    <property type="protein sequence ID" value="JAH10639.1"/>
    <property type="molecule type" value="Transcribed_RNA"/>
</dbReference>
<name>A0A0E9Q1K6_ANGAN</name>
<accession>A0A0E9Q1K6</accession>
<sequence length="32" mass="3901">MWWWELTRLWKAEVVSSMISSIIRSHLLDQPT</sequence>
<reference evidence="1" key="2">
    <citation type="journal article" date="2015" name="Fish Shellfish Immunol.">
        <title>Early steps in the European eel (Anguilla anguilla)-Vibrio vulnificus interaction in the gills: Role of the RtxA13 toxin.</title>
        <authorList>
            <person name="Callol A."/>
            <person name="Pajuelo D."/>
            <person name="Ebbesson L."/>
            <person name="Teles M."/>
            <person name="MacKenzie S."/>
            <person name="Amaro C."/>
        </authorList>
    </citation>
    <scope>NUCLEOTIDE SEQUENCE</scope>
</reference>
<dbReference type="AlphaFoldDB" id="A0A0E9Q1K6"/>
<protein>
    <submittedName>
        <fullName evidence="1">Uncharacterized protein</fullName>
    </submittedName>
</protein>